<keyword evidence="1" id="KW-1133">Transmembrane helix</keyword>
<gene>
    <name evidence="2" type="ORF">ABIE04_001588</name>
</gene>
<dbReference type="EMBL" id="JBEPSD010000001">
    <property type="protein sequence ID" value="MET4569261.1"/>
    <property type="molecule type" value="Genomic_DNA"/>
</dbReference>
<name>A0ABV2PW35_9GAMM</name>
<feature type="transmembrane region" description="Helical" evidence="1">
    <location>
        <begin position="33"/>
        <end position="50"/>
    </location>
</feature>
<proteinExistence type="predicted"/>
<reference evidence="2 3" key="1">
    <citation type="submission" date="2024-06" db="EMBL/GenBank/DDBJ databases">
        <title>Sorghum-associated microbial communities from plants grown in Nebraska, USA.</title>
        <authorList>
            <person name="Schachtman D."/>
        </authorList>
    </citation>
    <scope>NUCLEOTIDE SEQUENCE [LARGE SCALE GENOMIC DNA]</scope>
    <source>
        <strain evidence="2 3">1757</strain>
    </source>
</reference>
<evidence type="ECO:0000313" key="3">
    <source>
        <dbReference type="Proteomes" id="UP001549251"/>
    </source>
</evidence>
<evidence type="ECO:0000256" key="1">
    <source>
        <dbReference type="SAM" id="Phobius"/>
    </source>
</evidence>
<organism evidence="2 3">
    <name type="scientific">Rhodanobacter soli</name>
    <dbReference type="NCBI Taxonomy" id="590609"/>
    <lineage>
        <taxon>Bacteria</taxon>
        <taxon>Pseudomonadati</taxon>
        <taxon>Pseudomonadota</taxon>
        <taxon>Gammaproteobacteria</taxon>
        <taxon>Lysobacterales</taxon>
        <taxon>Rhodanobacteraceae</taxon>
        <taxon>Rhodanobacter</taxon>
    </lineage>
</organism>
<keyword evidence="3" id="KW-1185">Reference proteome</keyword>
<dbReference type="RefSeq" id="WP_354548439.1">
    <property type="nucleotide sequence ID" value="NZ_JBEPSD010000001.1"/>
</dbReference>
<accession>A0ABV2PW35</accession>
<keyword evidence="1" id="KW-0472">Membrane</keyword>
<sequence>MEITPGQDFVFAATVALPLPAVAWLAGDPLFAGAWYYLAASAAAIGLAAVI</sequence>
<protein>
    <submittedName>
        <fullName evidence="2">Uncharacterized protein</fullName>
    </submittedName>
</protein>
<feature type="transmembrane region" description="Helical" evidence="1">
    <location>
        <begin position="9"/>
        <end position="27"/>
    </location>
</feature>
<comment type="caution">
    <text evidence="2">The sequence shown here is derived from an EMBL/GenBank/DDBJ whole genome shotgun (WGS) entry which is preliminary data.</text>
</comment>
<keyword evidence="1" id="KW-0812">Transmembrane</keyword>
<dbReference type="Proteomes" id="UP001549251">
    <property type="component" value="Unassembled WGS sequence"/>
</dbReference>
<evidence type="ECO:0000313" key="2">
    <source>
        <dbReference type="EMBL" id="MET4569261.1"/>
    </source>
</evidence>